<evidence type="ECO:0000313" key="2">
    <source>
        <dbReference type="EMBL" id="HGG00319.1"/>
    </source>
</evidence>
<feature type="transmembrane region" description="Helical" evidence="1">
    <location>
        <begin position="6"/>
        <end position="28"/>
    </location>
</feature>
<keyword evidence="1" id="KW-0472">Membrane</keyword>
<keyword evidence="1" id="KW-1133">Transmembrane helix</keyword>
<evidence type="ECO:0000256" key="1">
    <source>
        <dbReference type="SAM" id="Phobius"/>
    </source>
</evidence>
<name>A0A7C3VGB3_9CYAN</name>
<reference evidence="2" key="1">
    <citation type="journal article" date="2020" name="mSystems">
        <title>Genome- and Community-Level Interaction Insights into Carbon Utilization and Element Cycling Functions of Hydrothermarchaeota in Hydrothermal Sediment.</title>
        <authorList>
            <person name="Zhou Z."/>
            <person name="Liu Y."/>
            <person name="Xu W."/>
            <person name="Pan J."/>
            <person name="Luo Z.H."/>
            <person name="Li M."/>
        </authorList>
    </citation>
    <scope>NUCLEOTIDE SEQUENCE [LARGE SCALE GENOMIC DNA]</scope>
    <source>
        <strain evidence="2">SpSt-374</strain>
    </source>
</reference>
<dbReference type="AlphaFoldDB" id="A0A7C3VGB3"/>
<dbReference type="EMBL" id="DSPX01000063">
    <property type="protein sequence ID" value="HGG00319.1"/>
    <property type="molecule type" value="Genomic_DNA"/>
</dbReference>
<organism evidence="2">
    <name type="scientific">Planktothricoides sp. SpSt-374</name>
    <dbReference type="NCBI Taxonomy" id="2282167"/>
    <lineage>
        <taxon>Bacteria</taxon>
        <taxon>Bacillati</taxon>
        <taxon>Cyanobacteriota</taxon>
        <taxon>Cyanophyceae</taxon>
        <taxon>Oscillatoriophycideae</taxon>
        <taxon>Oscillatoriales</taxon>
        <taxon>Oscillatoriaceae</taxon>
        <taxon>Planktothricoides</taxon>
    </lineage>
</organism>
<keyword evidence="1" id="KW-0812">Transmembrane</keyword>
<sequence length="63" mass="6786">MLTIDNWPLFYSLMTLHCVIGTAAALVAKRRGLNFRLWLGLGLVGGTLALIAAFLVPVQDGES</sequence>
<feature type="transmembrane region" description="Helical" evidence="1">
    <location>
        <begin position="35"/>
        <end position="56"/>
    </location>
</feature>
<proteinExistence type="predicted"/>
<comment type="caution">
    <text evidence="2">The sequence shown here is derived from an EMBL/GenBank/DDBJ whole genome shotgun (WGS) entry which is preliminary data.</text>
</comment>
<protein>
    <submittedName>
        <fullName evidence="2">Uncharacterized protein</fullName>
    </submittedName>
</protein>
<gene>
    <name evidence="2" type="ORF">ENR15_06625</name>
</gene>
<accession>A0A7C3VGB3</accession>